<protein>
    <submittedName>
        <fullName evidence="2">Uncharacterized protein</fullName>
    </submittedName>
</protein>
<evidence type="ECO:0000256" key="1">
    <source>
        <dbReference type="SAM" id="MobiDB-lite"/>
    </source>
</evidence>
<feature type="region of interest" description="Disordered" evidence="1">
    <location>
        <begin position="18"/>
        <end position="41"/>
    </location>
</feature>
<gene>
    <name evidence="2" type="ORF">BJ965_006986</name>
</gene>
<evidence type="ECO:0000313" key="2">
    <source>
        <dbReference type="EMBL" id="MBB4717104.1"/>
    </source>
</evidence>
<dbReference type="EMBL" id="JACHMS010000001">
    <property type="protein sequence ID" value="MBB4717104.1"/>
    <property type="molecule type" value="Genomic_DNA"/>
</dbReference>
<reference evidence="2 3" key="1">
    <citation type="submission" date="2020-08" db="EMBL/GenBank/DDBJ databases">
        <title>Sequencing the genomes of 1000 actinobacteria strains.</title>
        <authorList>
            <person name="Klenk H.-P."/>
        </authorList>
    </citation>
    <scope>NUCLEOTIDE SEQUENCE [LARGE SCALE GENOMIC DNA]</scope>
    <source>
        <strain evidence="2 3">DSM 40483</strain>
    </source>
</reference>
<sequence>MNEEDDWRAEPVKEGDLDWRDLSPARGYVPGILPQGDLLEG</sequence>
<dbReference type="Proteomes" id="UP000565089">
    <property type="component" value="Unassembled WGS sequence"/>
</dbReference>
<keyword evidence="3" id="KW-1185">Reference proteome</keyword>
<proteinExistence type="predicted"/>
<name>A0A7W7DVR2_9ACTN</name>
<accession>A0A7W7DVR2</accession>
<evidence type="ECO:0000313" key="3">
    <source>
        <dbReference type="Proteomes" id="UP000565089"/>
    </source>
</evidence>
<dbReference type="AlphaFoldDB" id="A0A7W7DVR2"/>
<comment type="caution">
    <text evidence="2">The sequence shown here is derived from an EMBL/GenBank/DDBJ whole genome shotgun (WGS) entry which is preliminary data.</text>
</comment>
<organism evidence="2 3">
    <name type="scientific">Streptomyces luteogriseus</name>
    <dbReference type="NCBI Taxonomy" id="68233"/>
    <lineage>
        <taxon>Bacteria</taxon>
        <taxon>Bacillati</taxon>
        <taxon>Actinomycetota</taxon>
        <taxon>Actinomycetes</taxon>
        <taxon>Kitasatosporales</taxon>
        <taxon>Streptomycetaceae</taxon>
        <taxon>Streptomyces</taxon>
    </lineage>
</organism>